<evidence type="ECO:0000313" key="2">
    <source>
        <dbReference type="Proteomes" id="UP000316096"/>
    </source>
</evidence>
<sequence length="90" mass="10311">MYVIRLPDGTLRVPVGAVGPGREGRRAQGDTGRVIGQAYVEIGPDDPDYQRLLDQSITEEELADKHRRWRAEDEALRREFEEFKAEQAEE</sequence>
<organism evidence="1 2">
    <name type="scientific">Actinoallomurus bryophytorum</name>
    <dbReference type="NCBI Taxonomy" id="1490222"/>
    <lineage>
        <taxon>Bacteria</taxon>
        <taxon>Bacillati</taxon>
        <taxon>Actinomycetota</taxon>
        <taxon>Actinomycetes</taxon>
        <taxon>Streptosporangiales</taxon>
        <taxon>Thermomonosporaceae</taxon>
        <taxon>Actinoallomurus</taxon>
    </lineage>
</organism>
<dbReference type="RefSeq" id="WP_141955627.1">
    <property type="nucleotide sequence ID" value="NZ_VFOZ01000001.1"/>
</dbReference>
<protein>
    <submittedName>
        <fullName evidence="1">Uncharacterized protein</fullName>
    </submittedName>
</protein>
<gene>
    <name evidence="1" type="ORF">FB559_2369</name>
</gene>
<proteinExistence type="predicted"/>
<dbReference type="OrthoDB" id="3540315at2"/>
<dbReference type="Proteomes" id="UP000316096">
    <property type="component" value="Unassembled WGS sequence"/>
</dbReference>
<evidence type="ECO:0000313" key="1">
    <source>
        <dbReference type="EMBL" id="TQL96816.1"/>
    </source>
</evidence>
<dbReference type="EMBL" id="VFOZ01000001">
    <property type="protein sequence ID" value="TQL96816.1"/>
    <property type="molecule type" value="Genomic_DNA"/>
</dbReference>
<name>A0A543CI92_9ACTN</name>
<dbReference type="AlphaFoldDB" id="A0A543CI92"/>
<reference evidence="1 2" key="1">
    <citation type="submission" date="2019-06" db="EMBL/GenBank/DDBJ databases">
        <title>Sequencing the genomes of 1000 actinobacteria strains.</title>
        <authorList>
            <person name="Klenk H.-P."/>
        </authorList>
    </citation>
    <scope>NUCLEOTIDE SEQUENCE [LARGE SCALE GENOMIC DNA]</scope>
    <source>
        <strain evidence="1 2">DSM 102200</strain>
    </source>
</reference>
<keyword evidence="2" id="KW-1185">Reference proteome</keyword>
<accession>A0A543CI92</accession>
<comment type="caution">
    <text evidence="1">The sequence shown here is derived from an EMBL/GenBank/DDBJ whole genome shotgun (WGS) entry which is preliminary data.</text>
</comment>